<dbReference type="OrthoDB" id="14419at2759"/>
<gene>
    <name evidence="2" type="ORF">BJG266_LOCUS2243</name>
    <name evidence="3" type="ORF">QVE165_LOCUS43838</name>
</gene>
<evidence type="ECO:0000313" key="4">
    <source>
        <dbReference type="Proteomes" id="UP000663832"/>
    </source>
</evidence>
<dbReference type="Gene3D" id="1.50.10.10">
    <property type="match status" value="1"/>
</dbReference>
<protein>
    <recommendedName>
        <fullName evidence="1">Mannosylglycerate hydrolase MGH1-like glycoside hydrolase domain-containing protein</fullName>
    </recommendedName>
</protein>
<feature type="domain" description="Mannosylglycerate hydrolase MGH1-like glycoside hydrolase" evidence="1">
    <location>
        <begin position="722"/>
        <end position="896"/>
    </location>
</feature>
<evidence type="ECO:0000259" key="1">
    <source>
        <dbReference type="Pfam" id="PF22422"/>
    </source>
</evidence>
<dbReference type="InterPro" id="IPR004888">
    <property type="entry name" value="Glycoside_hydrolase_63"/>
</dbReference>
<reference evidence="2" key="1">
    <citation type="submission" date="2021-02" db="EMBL/GenBank/DDBJ databases">
        <authorList>
            <person name="Nowell W R."/>
        </authorList>
    </citation>
    <scope>NUCLEOTIDE SEQUENCE</scope>
</reference>
<dbReference type="EMBL" id="CAJNOI010000005">
    <property type="protein sequence ID" value="CAF0747597.1"/>
    <property type="molecule type" value="Genomic_DNA"/>
</dbReference>
<comment type="caution">
    <text evidence="2">The sequence shown here is derived from an EMBL/GenBank/DDBJ whole genome shotgun (WGS) entry which is preliminary data.</text>
</comment>
<dbReference type="Proteomes" id="UP000663832">
    <property type="component" value="Unassembled WGS sequence"/>
</dbReference>
<sequence length="921" mass="108504">MPPPTHGAEYERLFDSRNKKKDWSQWGPYLAERQWGTIREDYSDDGETWDYFTHDHARSRAYRWGEDGLLGFCDKRCRLCFSVVLWNAKDSILKERLFGLTGNEGNHGEDVKEQYFYLDSTPTHSYMKSLYKYPQQAFPYQQLVEENKRRTKEEGEFEILDTEIFDNNEYFDVFVEYAKKDADDILIRITIENRANKAANIHLLPTVFFRNSWSWKANHDEINTRPKIERRDGENILRLDHEKLGLYAFDINSLDDDDDDQLPEVLFTENETNFKKLYDSENESSYVKDAFHEYLIDGIKDAVNPSCQGTKTALHYKFNIEGNSSKILYFRLYKLSDDGNIPKKITRQQMSEIFNQRKQEADLFYESIYEGKLHKDEKNIIRQAYAGLLNSKQFYYYIVKDWLDGEGKHFMPKFDEKRQAILKNKEWRHMACQDILSVPDKWEYPWVAAWDLAFHLIPFAHIDPDFAKSQLKLIMREWYMHANGQIMAYEMNLDDVNPPVIAWSAWRVYKMSAVSVKERDRDFLTSVFLKLLLNFSWWINRKDPTNKNLFSGGFMGLDNIGVFDRTEELPEGMTMNQSDGTSWIAFFAVVMLQISLELSGGQDGYPVNDAFQDISSKFVEHFVDIIHAINTFGGAKTGLWDDEDGFYYDQVKYANGDVKHLKVRSFVGLIPLLAVSVIESQRMDMLPGFKKRFSYFLRHKNNGPRQHILEKESTKNKNGLTYLLTIPNEEQLRRILKYLLDENEFLSEYGLRSLSKYHEKHPFTFNFDGEEEKKVIYVPAESVCGMYGGNSNWRGPIWLCINYLLVEALERYHRFYGDSWKVECPTRSGQMMTLLEVSREITRRLTKLFLRDDQGRRPCLGDDHRFQKDPHWRDLLLFHEYFHGDTGQGLGASHQTGWTALIIRHIEDMASLRTENEQKER</sequence>
<evidence type="ECO:0000313" key="2">
    <source>
        <dbReference type="EMBL" id="CAF0747597.1"/>
    </source>
</evidence>
<dbReference type="GO" id="GO:0009311">
    <property type="term" value="P:oligosaccharide metabolic process"/>
    <property type="evidence" value="ECO:0007669"/>
    <property type="project" value="InterPro"/>
</dbReference>
<dbReference type="EMBL" id="CAJNOM010000572">
    <property type="protein sequence ID" value="CAF1506538.1"/>
    <property type="molecule type" value="Genomic_DNA"/>
</dbReference>
<dbReference type="PANTHER" id="PTHR10412">
    <property type="entry name" value="MANNOSYL-OLIGOSACCHARIDE GLUCOSIDASE"/>
    <property type="match status" value="1"/>
</dbReference>
<dbReference type="InterPro" id="IPR054491">
    <property type="entry name" value="MGH1-like_GH"/>
</dbReference>
<keyword evidence="4" id="KW-1185">Reference proteome</keyword>
<dbReference type="AlphaFoldDB" id="A0A813P1I9"/>
<evidence type="ECO:0000313" key="5">
    <source>
        <dbReference type="Proteomes" id="UP000663877"/>
    </source>
</evidence>
<dbReference type="Pfam" id="PF22422">
    <property type="entry name" value="MGH1-like_GH"/>
    <property type="match status" value="2"/>
</dbReference>
<name>A0A813P1I9_9BILA</name>
<dbReference type="Proteomes" id="UP000663877">
    <property type="component" value="Unassembled WGS sequence"/>
</dbReference>
<evidence type="ECO:0000313" key="3">
    <source>
        <dbReference type="EMBL" id="CAF1506538.1"/>
    </source>
</evidence>
<proteinExistence type="predicted"/>
<dbReference type="InterPro" id="IPR012341">
    <property type="entry name" value="6hp_glycosidase-like_sf"/>
</dbReference>
<dbReference type="PANTHER" id="PTHR10412:SF10">
    <property type="entry name" value="GLYCOSYL HYDROLASE FAMILY 63 C-TERMINAL DOMAIN-CONTAINING PROTEIN"/>
    <property type="match status" value="1"/>
</dbReference>
<dbReference type="GO" id="GO:0004573">
    <property type="term" value="F:Glc3Man9GlcNAc2 oligosaccharide glucosidase activity"/>
    <property type="evidence" value="ECO:0007669"/>
    <property type="project" value="InterPro"/>
</dbReference>
<dbReference type="SUPFAM" id="SSF48208">
    <property type="entry name" value="Six-hairpin glycosidases"/>
    <property type="match status" value="1"/>
</dbReference>
<accession>A0A813P1I9</accession>
<feature type="domain" description="Mannosylglycerate hydrolase MGH1-like glycoside hydrolase" evidence="1">
    <location>
        <begin position="444"/>
        <end position="551"/>
    </location>
</feature>
<organism evidence="2 5">
    <name type="scientific">Adineta steineri</name>
    <dbReference type="NCBI Taxonomy" id="433720"/>
    <lineage>
        <taxon>Eukaryota</taxon>
        <taxon>Metazoa</taxon>
        <taxon>Spiralia</taxon>
        <taxon>Gnathifera</taxon>
        <taxon>Rotifera</taxon>
        <taxon>Eurotatoria</taxon>
        <taxon>Bdelloidea</taxon>
        <taxon>Adinetida</taxon>
        <taxon>Adinetidae</taxon>
        <taxon>Adineta</taxon>
    </lineage>
</organism>
<dbReference type="InterPro" id="IPR008928">
    <property type="entry name" value="6-hairpin_glycosidase_sf"/>
</dbReference>